<accession>A0A8J2JEX7</accession>
<feature type="transmembrane region" description="Helical" evidence="15">
    <location>
        <begin position="434"/>
        <end position="454"/>
    </location>
</feature>
<feature type="compositionally biased region" description="Polar residues" evidence="14">
    <location>
        <begin position="183"/>
        <end position="193"/>
    </location>
</feature>
<evidence type="ECO:0000256" key="15">
    <source>
        <dbReference type="SAM" id="Phobius"/>
    </source>
</evidence>
<dbReference type="EMBL" id="CAJVCH010031817">
    <property type="protein sequence ID" value="CAG7710428.1"/>
    <property type="molecule type" value="Genomic_DNA"/>
</dbReference>
<proteinExistence type="inferred from homology"/>
<keyword evidence="7 16" id="KW-0732">Signal</keyword>
<dbReference type="PANTHER" id="PTHR15929:SF0">
    <property type="entry name" value="STORE-OPERATED CALCIUM ENTRY-ASSOCIATED REGULATORY FACTOR"/>
    <property type="match status" value="1"/>
</dbReference>
<keyword evidence="5" id="KW-0109">Calcium transport</keyword>
<evidence type="ECO:0000256" key="9">
    <source>
        <dbReference type="ARBA" id="ARBA00022837"/>
    </source>
</evidence>
<name>A0A8J2JEX7_9HEXA</name>
<organism evidence="17 18">
    <name type="scientific">Allacma fusca</name>
    <dbReference type="NCBI Taxonomy" id="39272"/>
    <lineage>
        <taxon>Eukaryota</taxon>
        <taxon>Metazoa</taxon>
        <taxon>Ecdysozoa</taxon>
        <taxon>Arthropoda</taxon>
        <taxon>Hexapoda</taxon>
        <taxon>Collembola</taxon>
        <taxon>Symphypleona</taxon>
        <taxon>Sminthuridae</taxon>
        <taxon>Allacma</taxon>
    </lineage>
</organism>
<evidence type="ECO:0000256" key="10">
    <source>
        <dbReference type="ARBA" id="ARBA00022989"/>
    </source>
</evidence>
<dbReference type="GO" id="GO:2001256">
    <property type="term" value="P:regulation of store-operated calcium entry"/>
    <property type="evidence" value="ECO:0007669"/>
    <property type="project" value="InterPro"/>
</dbReference>
<evidence type="ECO:0000256" key="1">
    <source>
        <dbReference type="ARBA" id="ARBA00004115"/>
    </source>
</evidence>
<dbReference type="GO" id="GO:0006816">
    <property type="term" value="P:calcium ion transport"/>
    <property type="evidence" value="ECO:0007669"/>
    <property type="project" value="UniProtKB-KW"/>
</dbReference>
<keyword evidence="9" id="KW-0106">Calcium</keyword>
<evidence type="ECO:0000256" key="11">
    <source>
        <dbReference type="ARBA" id="ARBA00023065"/>
    </source>
</evidence>
<dbReference type="AlphaFoldDB" id="A0A8J2JEX7"/>
<evidence type="ECO:0000313" key="17">
    <source>
        <dbReference type="EMBL" id="CAG7710428.1"/>
    </source>
</evidence>
<evidence type="ECO:0000313" key="18">
    <source>
        <dbReference type="Proteomes" id="UP000708208"/>
    </source>
</evidence>
<evidence type="ECO:0000256" key="14">
    <source>
        <dbReference type="SAM" id="MobiDB-lite"/>
    </source>
</evidence>
<evidence type="ECO:0000256" key="3">
    <source>
        <dbReference type="ARBA" id="ARBA00016584"/>
    </source>
</evidence>
<keyword evidence="6 15" id="KW-0812">Transmembrane</keyword>
<feature type="chain" id="PRO_5035308769" description="Store-operated calcium entry-associated regulatory factor" evidence="16">
    <location>
        <begin position="21"/>
        <end position="526"/>
    </location>
</feature>
<dbReference type="PANTHER" id="PTHR15929">
    <property type="entry name" value="STORE-OPERATED CALCIUM ENTRY-ASSOCIATED REGULATORY FACTOR"/>
    <property type="match status" value="1"/>
</dbReference>
<evidence type="ECO:0000256" key="2">
    <source>
        <dbReference type="ARBA" id="ARBA00006833"/>
    </source>
</evidence>
<feature type="signal peptide" evidence="16">
    <location>
        <begin position="1"/>
        <end position="20"/>
    </location>
</feature>
<protein>
    <recommendedName>
        <fullName evidence="3">Store-operated calcium entry-associated regulatory factor</fullName>
    </recommendedName>
    <alternativeName>
        <fullName evidence="13">Transmembrane protein 66</fullName>
    </alternativeName>
</protein>
<keyword evidence="4" id="KW-0813">Transport</keyword>
<keyword evidence="11" id="KW-0406">Ion transport</keyword>
<dbReference type="OrthoDB" id="20303at2759"/>
<evidence type="ECO:0000256" key="5">
    <source>
        <dbReference type="ARBA" id="ARBA00022568"/>
    </source>
</evidence>
<keyword evidence="10 15" id="KW-1133">Transmembrane helix</keyword>
<dbReference type="Pfam" id="PF06682">
    <property type="entry name" value="SARAF"/>
    <property type="match status" value="1"/>
</dbReference>
<keyword evidence="18" id="KW-1185">Reference proteome</keyword>
<comment type="caution">
    <text evidence="17">The sequence shown here is derived from an EMBL/GenBank/DDBJ whole genome shotgun (WGS) entry which is preliminary data.</text>
</comment>
<evidence type="ECO:0000256" key="4">
    <source>
        <dbReference type="ARBA" id="ARBA00022448"/>
    </source>
</evidence>
<evidence type="ECO:0000256" key="7">
    <source>
        <dbReference type="ARBA" id="ARBA00022729"/>
    </source>
</evidence>
<dbReference type="Proteomes" id="UP000708208">
    <property type="component" value="Unassembled WGS sequence"/>
</dbReference>
<reference evidence="17" key="1">
    <citation type="submission" date="2021-06" db="EMBL/GenBank/DDBJ databases">
        <authorList>
            <person name="Hodson N. C."/>
            <person name="Mongue J. A."/>
            <person name="Jaron S. K."/>
        </authorList>
    </citation>
    <scope>NUCLEOTIDE SEQUENCE</scope>
</reference>
<feature type="region of interest" description="Disordered" evidence="14">
    <location>
        <begin position="268"/>
        <end position="307"/>
    </location>
</feature>
<sequence>MGWFKVFYLSCILCVTSVLAGSTDRVKLKDVEVLTLKVGHFTNGRRSPGVPQIRCVGGTAGCQAFVPQVVQCYNRGFDGVDYQWECKADMDGAYRFGSVSISCEGYDYPDDPYILKGSCGLEYTIDLTQEGYDHKSYQQQSSYSTFKNHKGSKSGITLETITLFAGVGIVVYAVYKTCIAPTNRTDQRSSTNDDYPGRPDGGPRSNPPPPGFRSDYFPSGNRGGDSCSGSSTSGAGTSGTGTGGGGFWTGAATGGLLGYMFGSRNSGPSTSGYMPRSSQPGWTFDNWGTPGPSYSGAGSSGPSTSSGSRTTSGFGAFFFHFHSLEFSQPHVFPAFSSTSLGYQSQHEPSTIDKHRFKGRGQLLMRILEHQSGWTQNKYHDLSRDTDERIESRGKVLDWEKTSSLTGTGYKRMPVMPPEQREKILDMHKDSRANAGIYVAVVLAVYVILLTILLCRYARRQRLIEDTDEENPAGLLNSSCRKLRRLKALLCCYQSTPEASEHTRTRLTATMEATELHVNPNQDHTTV</sequence>
<dbReference type="InterPro" id="IPR009567">
    <property type="entry name" value="SARAF"/>
</dbReference>
<evidence type="ECO:0000256" key="8">
    <source>
        <dbReference type="ARBA" id="ARBA00022824"/>
    </source>
</evidence>
<feature type="region of interest" description="Disordered" evidence="14">
    <location>
        <begin position="183"/>
        <end position="244"/>
    </location>
</feature>
<dbReference type="GO" id="GO:0005789">
    <property type="term" value="C:endoplasmic reticulum membrane"/>
    <property type="evidence" value="ECO:0007669"/>
    <property type="project" value="UniProtKB-SubCell"/>
</dbReference>
<evidence type="ECO:0000256" key="12">
    <source>
        <dbReference type="ARBA" id="ARBA00023136"/>
    </source>
</evidence>
<gene>
    <name evidence="17" type="ORF">AFUS01_LOCUS5019</name>
</gene>
<keyword evidence="8" id="KW-0256">Endoplasmic reticulum</keyword>
<evidence type="ECO:0000256" key="16">
    <source>
        <dbReference type="SAM" id="SignalP"/>
    </source>
</evidence>
<comment type="similarity">
    <text evidence="2">Belongs to the SARAF family.</text>
</comment>
<feature type="compositionally biased region" description="Low complexity" evidence="14">
    <location>
        <begin position="224"/>
        <end position="235"/>
    </location>
</feature>
<evidence type="ECO:0000256" key="13">
    <source>
        <dbReference type="ARBA" id="ARBA00031116"/>
    </source>
</evidence>
<keyword evidence="12 15" id="KW-0472">Membrane</keyword>
<comment type="subcellular location">
    <subcellularLocation>
        <location evidence="1">Endoplasmic reticulum membrane</location>
        <topology evidence="1">Single-pass type I membrane protein</topology>
    </subcellularLocation>
</comment>
<feature type="compositionally biased region" description="Polar residues" evidence="14">
    <location>
        <begin position="268"/>
        <end position="281"/>
    </location>
</feature>
<feature type="compositionally biased region" description="Low complexity" evidence="14">
    <location>
        <begin position="288"/>
        <end position="307"/>
    </location>
</feature>
<evidence type="ECO:0000256" key="6">
    <source>
        <dbReference type="ARBA" id="ARBA00022692"/>
    </source>
</evidence>